<keyword evidence="7 17" id="KW-0067">ATP-binding</keyword>
<dbReference type="PROSITE" id="PS51383">
    <property type="entry name" value="YJEF_C_3"/>
    <property type="match status" value="1"/>
</dbReference>
<protein>
    <recommendedName>
        <fullName evidence="19">Bifunctional NAD(P)H-hydrate repair enzyme</fullName>
    </recommendedName>
    <alternativeName>
        <fullName evidence="19">Nicotinamide nucleotide repair protein</fullName>
    </alternativeName>
    <domain>
        <recommendedName>
            <fullName evidence="19">ADP-dependent (S)-NAD(P)H-hydrate dehydratase</fullName>
            <ecNumber evidence="19">4.2.1.136</ecNumber>
        </recommendedName>
        <alternativeName>
            <fullName evidence="19">ADP-dependent NAD(P)HX dehydratase</fullName>
        </alternativeName>
    </domain>
    <domain>
        <recommendedName>
            <fullName evidence="19">NAD(P)H-hydrate epimerase</fullName>
            <ecNumber evidence="19">5.1.99.6</ecNumber>
        </recommendedName>
    </domain>
</protein>
<evidence type="ECO:0000256" key="1">
    <source>
        <dbReference type="ARBA" id="ARBA00000013"/>
    </source>
</evidence>
<evidence type="ECO:0000256" key="11">
    <source>
        <dbReference type="ARBA" id="ARBA00023235"/>
    </source>
</evidence>
<feature type="binding site" evidence="17">
    <location>
        <position position="434"/>
    </location>
    <ligand>
        <name>(6S)-NADPHX</name>
        <dbReference type="ChEBI" id="CHEBI:64076"/>
    </ligand>
</feature>
<feature type="binding site" evidence="18">
    <location>
        <position position="62"/>
    </location>
    <ligand>
        <name>K(+)</name>
        <dbReference type="ChEBI" id="CHEBI:29103"/>
    </ligand>
</feature>
<keyword evidence="8 17" id="KW-0521">NADP</keyword>
<comment type="function">
    <text evidence="18">Catalyzes the epimerization of the S- and R-forms of NAD(P)HX, a damaged form of NAD(P)H that is a result of enzymatic or heat-dependent hydration. This is a prerequisite for the S-specific NAD(P)H-hydrate dehydratase to allow the repair of both epimers of NAD(P)HX.</text>
</comment>
<keyword evidence="11 18" id="KW-0413">Isomerase</keyword>
<comment type="catalytic activity">
    <reaction evidence="2 18 19">
        <text>(6R)-NADPHX = (6S)-NADPHX</text>
        <dbReference type="Rhea" id="RHEA:32227"/>
        <dbReference type="ChEBI" id="CHEBI:64076"/>
        <dbReference type="ChEBI" id="CHEBI:64077"/>
        <dbReference type="EC" id="5.1.99.6"/>
    </reaction>
</comment>
<dbReference type="InterPro" id="IPR004443">
    <property type="entry name" value="YjeF_N_dom"/>
</dbReference>
<accession>A0ABW3LZX2</accession>
<evidence type="ECO:0000256" key="13">
    <source>
        <dbReference type="ARBA" id="ARBA00023268"/>
    </source>
</evidence>
<evidence type="ECO:0000256" key="16">
    <source>
        <dbReference type="ARBA" id="ARBA00049209"/>
    </source>
</evidence>
<keyword evidence="9 18" id="KW-0630">Potassium</keyword>
<evidence type="ECO:0000256" key="17">
    <source>
        <dbReference type="HAMAP-Rule" id="MF_01965"/>
    </source>
</evidence>
<feature type="binding site" evidence="18">
    <location>
        <position position="124"/>
    </location>
    <ligand>
        <name>K(+)</name>
        <dbReference type="ChEBI" id="CHEBI:29103"/>
    </ligand>
</feature>
<dbReference type="SUPFAM" id="SSF64153">
    <property type="entry name" value="YjeF N-terminal domain-like"/>
    <property type="match status" value="1"/>
</dbReference>
<comment type="similarity">
    <text evidence="18">Belongs to the NnrE/AIBP family.</text>
</comment>
<comment type="subunit">
    <text evidence="17">Homotetramer.</text>
</comment>
<evidence type="ECO:0000313" key="23">
    <source>
        <dbReference type="Proteomes" id="UP001597033"/>
    </source>
</evidence>
<evidence type="ECO:0000256" key="12">
    <source>
        <dbReference type="ARBA" id="ARBA00023239"/>
    </source>
</evidence>
<feature type="domain" description="YjeF N-terminal" evidence="21">
    <location>
        <begin position="13"/>
        <end position="214"/>
    </location>
</feature>
<comment type="catalytic activity">
    <reaction evidence="1 18 19">
        <text>(6R)-NADHX = (6S)-NADHX</text>
        <dbReference type="Rhea" id="RHEA:32215"/>
        <dbReference type="ChEBI" id="CHEBI:64074"/>
        <dbReference type="ChEBI" id="CHEBI:64075"/>
        <dbReference type="EC" id="5.1.99.6"/>
    </reaction>
</comment>
<gene>
    <name evidence="17" type="primary">nnrD</name>
    <name evidence="18" type="synonym">nnrE</name>
    <name evidence="22" type="ORF">ACFQ2N_14710</name>
</gene>
<dbReference type="NCBIfam" id="TIGR00196">
    <property type="entry name" value="yjeF_cterm"/>
    <property type="match status" value="1"/>
</dbReference>
<keyword evidence="5 18" id="KW-0479">Metal-binding</keyword>
<name>A0ABW3LZX2_9GAMM</name>
<comment type="caution">
    <text evidence="22">The sequence shown here is derived from an EMBL/GenBank/DDBJ whole genome shotgun (WGS) entry which is preliminary data.</text>
</comment>
<dbReference type="Proteomes" id="UP001597033">
    <property type="component" value="Unassembled WGS sequence"/>
</dbReference>
<reference evidence="23" key="1">
    <citation type="journal article" date="2019" name="Int. J. Syst. Evol. Microbiol.">
        <title>The Global Catalogue of Microorganisms (GCM) 10K type strain sequencing project: providing services to taxonomists for standard genome sequencing and annotation.</title>
        <authorList>
            <consortium name="The Broad Institute Genomics Platform"/>
            <consortium name="The Broad Institute Genome Sequencing Center for Infectious Disease"/>
            <person name="Wu L."/>
            <person name="Ma J."/>
        </authorList>
    </citation>
    <scope>NUCLEOTIDE SEQUENCE [LARGE SCALE GENOMIC DNA]</scope>
    <source>
        <strain evidence="23">CCUG 55854</strain>
    </source>
</reference>
<proteinExistence type="inferred from homology"/>
<feature type="domain" description="YjeF C-terminal" evidence="20">
    <location>
        <begin position="225"/>
        <end position="493"/>
    </location>
</feature>
<dbReference type="Pfam" id="PF03853">
    <property type="entry name" value="YjeF_N"/>
    <property type="match status" value="1"/>
</dbReference>
<evidence type="ECO:0000256" key="10">
    <source>
        <dbReference type="ARBA" id="ARBA00023027"/>
    </source>
</evidence>
<evidence type="ECO:0000256" key="5">
    <source>
        <dbReference type="ARBA" id="ARBA00022723"/>
    </source>
</evidence>
<feature type="binding site" evidence="18">
    <location>
        <begin position="128"/>
        <end position="134"/>
    </location>
    <ligand>
        <name>(6S)-NADPHX</name>
        <dbReference type="ChEBI" id="CHEBI:64076"/>
    </ligand>
</feature>
<comment type="caution">
    <text evidence="18">Lacks conserved residue(s) required for the propagation of feature annotation.</text>
</comment>
<dbReference type="EC" id="5.1.99.6" evidence="19"/>
<evidence type="ECO:0000256" key="4">
    <source>
        <dbReference type="ARBA" id="ARBA00009524"/>
    </source>
</evidence>
<organism evidence="22 23">
    <name type="scientific">Pseudoxanthomonas kaohsiungensis</name>
    <dbReference type="NCBI Taxonomy" id="283923"/>
    <lineage>
        <taxon>Bacteria</taxon>
        <taxon>Pseudomonadati</taxon>
        <taxon>Pseudomonadota</taxon>
        <taxon>Gammaproteobacteria</taxon>
        <taxon>Lysobacterales</taxon>
        <taxon>Lysobacteraceae</taxon>
        <taxon>Pseudoxanthomonas</taxon>
    </lineage>
</organism>
<dbReference type="Pfam" id="PF01256">
    <property type="entry name" value="Carb_kinase"/>
    <property type="match status" value="1"/>
</dbReference>
<comment type="catalytic activity">
    <reaction evidence="16 17 19">
        <text>(6S)-NADPHX + ADP = AMP + phosphate + NADPH + H(+)</text>
        <dbReference type="Rhea" id="RHEA:32235"/>
        <dbReference type="ChEBI" id="CHEBI:15378"/>
        <dbReference type="ChEBI" id="CHEBI:43474"/>
        <dbReference type="ChEBI" id="CHEBI:57783"/>
        <dbReference type="ChEBI" id="CHEBI:64076"/>
        <dbReference type="ChEBI" id="CHEBI:456215"/>
        <dbReference type="ChEBI" id="CHEBI:456216"/>
        <dbReference type="EC" id="4.2.1.136"/>
    </reaction>
</comment>
<evidence type="ECO:0000256" key="18">
    <source>
        <dbReference type="HAMAP-Rule" id="MF_01966"/>
    </source>
</evidence>
<comment type="cofactor">
    <cofactor evidence="17">
        <name>Mg(2+)</name>
        <dbReference type="ChEBI" id="CHEBI:18420"/>
    </cofactor>
</comment>
<dbReference type="SUPFAM" id="SSF53613">
    <property type="entry name" value="Ribokinase-like"/>
    <property type="match status" value="1"/>
</dbReference>
<dbReference type="HAMAP" id="MF_01965">
    <property type="entry name" value="NADHX_dehydratase"/>
    <property type="match status" value="1"/>
</dbReference>
<keyword evidence="13" id="KW-0511">Multifunctional enzyme</keyword>
<dbReference type="Gene3D" id="3.40.50.10260">
    <property type="entry name" value="YjeF N-terminal domain"/>
    <property type="match status" value="1"/>
</dbReference>
<evidence type="ECO:0000256" key="7">
    <source>
        <dbReference type="ARBA" id="ARBA00022840"/>
    </source>
</evidence>
<dbReference type="HAMAP" id="MF_01966">
    <property type="entry name" value="NADHX_epimerase"/>
    <property type="match status" value="1"/>
</dbReference>
<evidence type="ECO:0000256" key="14">
    <source>
        <dbReference type="ARBA" id="ARBA00025153"/>
    </source>
</evidence>
<dbReference type="EMBL" id="JBHTKN010000012">
    <property type="protein sequence ID" value="MFD1043602.1"/>
    <property type="molecule type" value="Genomic_DNA"/>
</dbReference>
<feature type="binding site" evidence="17">
    <location>
        <position position="367"/>
    </location>
    <ligand>
        <name>(6S)-NADPHX</name>
        <dbReference type="ChEBI" id="CHEBI:64076"/>
    </ligand>
</feature>
<keyword evidence="23" id="KW-1185">Reference proteome</keyword>
<comment type="catalytic activity">
    <reaction evidence="15 17 19">
        <text>(6S)-NADHX + ADP = AMP + phosphate + NADH + H(+)</text>
        <dbReference type="Rhea" id="RHEA:32223"/>
        <dbReference type="ChEBI" id="CHEBI:15378"/>
        <dbReference type="ChEBI" id="CHEBI:43474"/>
        <dbReference type="ChEBI" id="CHEBI:57945"/>
        <dbReference type="ChEBI" id="CHEBI:64074"/>
        <dbReference type="ChEBI" id="CHEBI:456215"/>
        <dbReference type="ChEBI" id="CHEBI:456216"/>
        <dbReference type="EC" id="4.2.1.136"/>
    </reaction>
</comment>
<evidence type="ECO:0000256" key="2">
    <source>
        <dbReference type="ARBA" id="ARBA00000909"/>
    </source>
</evidence>
<dbReference type="Gene3D" id="3.40.1190.20">
    <property type="match status" value="1"/>
</dbReference>
<dbReference type="EC" id="4.2.1.136" evidence="19"/>
<comment type="similarity">
    <text evidence="4 19">In the C-terminal section; belongs to the NnrD/CARKD family.</text>
</comment>
<evidence type="ECO:0000256" key="15">
    <source>
        <dbReference type="ARBA" id="ARBA00048238"/>
    </source>
</evidence>
<dbReference type="InterPro" id="IPR000631">
    <property type="entry name" value="CARKD"/>
</dbReference>
<feature type="binding site" evidence="18">
    <location>
        <begin position="61"/>
        <end position="65"/>
    </location>
    <ligand>
        <name>(6S)-NADPHX</name>
        <dbReference type="ChEBI" id="CHEBI:64076"/>
    </ligand>
</feature>
<evidence type="ECO:0000259" key="20">
    <source>
        <dbReference type="PROSITE" id="PS51383"/>
    </source>
</evidence>
<dbReference type="PANTHER" id="PTHR12592">
    <property type="entry name" value="ATP-DEPENDENT (S)-NAD(P)H-HYDRATE DEHYDRATASE FAMILY MEMBER"/>
    <property type="match status" value="1"/>
</dbReference>
<evidence type="ECO:0000256" key="9">
    <source>
        <dbReference type="ARBA" id="ARBA00022958"/>
    </source>
</evidence>
<dbReference type="RefSeq" id="WP_162377244.1">
    <property type="nucleotide sequence ID" value="NZ_JBHTKN010000012.1"/>
</dbReference>
<keyword evidence="12 17" id="KW-0456">Lyase</keyword>
<dbReference type="InterPro" id="IPR030677">
    <property type="entry name" value="Nnr"/>
</dbReference>
<dbReference type="NCBIfam" id="TIGR00197">
    <property type="entry name" value="yjeF_nterm"/>
    <property type="match status" value="1"/>
</dbReference>
<dbReference type="InterPro" id="IPR036652">
    <property type="entry name" value="YjeF_N_dom_sf"/>
</dbReference>
<dbReference type="PANTHER" id="PTHR12592:SF0">
    <property type="entry name" value="ATP-DEPENDENT (S)-NAD(P)H-HYDRATE DEHYDRATASE"/>
    <property type="match status" value="1"/>
</dbReference>
<feature type="binding site" evidence="17">
    <location>
        <position position="321"/>
    </location>
    <ligand>
        <name>(6S)-NADPHX</name>
        <dbReference type="ChEBI" id="CHEBI:64076"/>
    </ligand>
</feature>
<evidence type="ECO:0000256" key="3">
    <source>
        <dbReference type="ARBA" id="ARBA00006001"/>
    </source>
</evidence>
<feature type="binding site" evidence="18">
    <location>
        <position position="160"/>
    </location>
    <ligand>
        <name>K(+)</name>
        <dbReference type="ChEBI" id="CHEBI:29103"/>
    </ligand>
</feature>
<dbReference type="PIRSF" id="PIRSF017184">
    <property type="entry name" value="Nnr"/>
    <property type="match status" value="1"/>
</dbReference>
<feature type="binding site" evidence="17">
    <location>
        <begin position="404"/>
        <end position="408"/>
    </location>
    <ligand>
        <name>AMP</name>
        <dbReference type="ChEBI" id="CHEBI:456215"/>
    </ligand>
</feature>
<dbReference type="InterPro" id="IPR029056">
    <property type="entry name" value="Ribokinase-like"/>
</dbReference>
<keyword evidence="6 17" id="KW-0547">Nucleotide-binding</keyword>
<feature type="binding site" evidence="17">
    <location>
        <position position="260"/>
    </location>
    <ligand>
        <name>(6S)-NADPHX</name>
        <dbReference type="ChEBI" id="CHEBI:64076"/>
    </ligand>
</feature>
<feature type="binding site" evidence="17">
    <location>
        <position position="433"/>
    </location>
    <ligand>
        <name>AMP</name>
        <dbReference type="ChEBI" id="CHEBI:456215"/>
    </ligand>
</feature>
<comment type="function">
    <text evidence="17">Catalyzes the dehydration of the S-form of NAD(P)HX at the expense of ADP, which is converted to AMP. Together with NAD(P)HX epimerase, which catalyzes the epimerization of the S- and R-forms, the enzyme allows the repair of both epimers of NAD(P)HX, a damaged form of NAD(P)H that is a result of enzymatic or heat-dependent hydration.</text>
</comment>
<comment type="similarity">
    <text evidence="17">Belongs to the NnrD/CARKD family.</text>
</comment>
<evidence type="ECO:0000256" key="8">
    <source>
        <dbReference type="ARBA" id="ARBA00022857"/>
    </source>
</evidence>
<keyword evidence="10 17" id="KW-0520">NAD</keyword>
<dbReference type="CDD" id="cd01171">
    <property type="entry name" value="YXKO-related"/>
    <property type="match status" value="1"/>
</dbReference>
<feature type="binding site" evidence="18">
    <location>
        <position position="157"/>
    </location>
    <ligand>
        <name>(6S)-NADPHX</name>
        <dbReference type="ChEBI" id="CHEBI:64076"/>
    </ligand>
</feature>
<dbReference type="PROSITE" id="PS51385">
    <property type="entry name" value="YJEF_N"/>
    <property type="match status" value="1"/>
</dbReference>
<evidence type="ECO:0000259" key="21">
    <source>
        <dbReference type="PROSITE" id="PS51385"/>
    </source>
</evidence>
<sequence length="501" mass="51440">MHDMPALYDSAAAREIDRLATAALGGDGYALMQRAGRAAWRVLLQRWPQAQRITVACGSGNNGGDGYVLARLALQSGRRVRVVHPPGGGPRAALAQRACTDYVAAGGRVDLFPTSLDDADMLVDALFGIGLHEAPRADAAALIEALDAAPAPVFALDVPSGVDADRGSAPGRAVHARCTLQFIVAHAGLQTGTALDHAGELLLDTLEIDAAAYANVAAPCARQLHGATLRRWLRPRHRDTHKGESGRVLCVGGDHGGGGAIMLCAEAALRAGAGLVRVATREVHVAALLARRPEAMVRGVEGTGEFAAMLETAAVIACGPGLGQGEWGRALFARVLASAAPQVLDADALNLLAATPRALDDAILTPHPGEAARLLGTDVATVQRDRLAAARALVERYRCTVVLKGAGTIVAAPAQLPCVLAAGNPGMATGGMGDLLTGTIAALRAQGLAAFDAARAGALLHALAGDAAAADGGQRGMLPSDLLPWLRRHANPEDTDVDPAR</sequence>
<comment type="similarity">
    <text evidence="3 19">In the N-terminal section; belongs to the NnrE/AIBP family.</text>
</comment>
<comment type="cofactor">
    <cofactor evidence="18 19">
        <name>K(+)</name>
        <dbReference type="ChEBI" id="CHEBI:29103"/>
    </cofactor>
    <text evidence="18 19">Binds 1 potassium ion per subunit.</text>
</comment>
<comment type="function">
    <text evidence="14 19">Bifunctional enzyme that catalyzes the epimerization of the S- and R-forms of NAD(P)HX and the dehydration of the S-form of NAD(P)HX at the expense of ADP, which is converted to AMP. This allows the repair of both epimers of NAD(P)HX, a damaged form of NAD(P)H that is a result of enzymatic or heat-dependent hydration.</text>
</comment>
<evidence type="ECO:0000256" key="19">
    <source>
        <dbReference type="PIRNR" id="PIRNR017184"/>
    </source>
</evidence>
<evidence type="ECO:0000313" key="22">
    <source>
        <dbReference type="EMBL" id="MFD1043602.1"/>
    </source>
</evidence>
<evidence type="ECO:0000256" key="6">
    <source>
        <dbReference type="ARBA" id="ARBA00022741"/>
    </source>
</evidence>